<dbReference type="Gene3D" id="3.40.140.10">
    <property type="entry name" value="Cytidine Deaminase, domain 2"/>
    <property type="match status" value="1"/>
</dbReference>
<dbReference type="eggNOG" id="COG2003">
    <property type="taxonomic scope" value="Bacteria"/>
</dbReference>
<dbReference type="InterPro" id="IPR037518">
    <property type="entry name" value="MPN"/>
</dbReference>
<dbReference type="PANTHER" id="PTHR30471:SF3">
    <property type="entry name" value="UPF0758 PROTEIN YEES-RELATED"/>
    <property type="match status" value="1"/>
</dbReference>
<dbReference type="PROSITE" id="PS50249">
    <property type="entry name" value="MPN"/>
    <property type="match status" value="1"/>
</dbReference>
<dbReference type="GO" id="GO:0006508">
    <property type="term" value="P:proteolysis"/>
    <property type="evidence" value="ECO:0007669"/>
    <property type="project" value="UniProtKB-KW"/>
</dbReference>
<keyword evidence="2" id="KW-0479">Metal-binding</keyword>
<dbReference type="Pfam" id="PF04002">
    <property type="entry name" value="RadC"/>
    <property type="match status" value="1"/>
</dbReference>
<keyword evidence="5" id="KW-0482">Metalloprotease</keyword>
<dbReference type="GO" id="GO:0046872">
    <property type="term" value="F:metal ion binding"/>
    <property type="evidence" value="ECO:0007669"/>
    <property type="project" value="UniProtKB-KW"/>
</dbReference>
<feature type="domain" description="MPN" evidence="6">
    <location>
        <begin position="14"/>
        <end position="111"/>
    </location>
</feature>
<dbReference type="PANTHER" id="PTHR30471">
    <property type="entry name" value="DNA REPAIR PROTEIN RADC"/>
    <property type="match status" value="1"/>
</dbReference>
<evidence type="ECO:0000256" key="3">
    <source>
        <dbReference type="ARBA" id="ARBA00022801"/>
    </source>
</evidence>
<protein>
    <submittedName>
        <fullName evidence="7">RadC protein</fullName>
    </submittedName>
</protein>
<dbReference type="Proteomes" id="UP000000607">
    <property type="component" value="Chromosome"/>
</dbReference>
<evidence type="ECO:0000313" key="8">
    <source>
        <dbReference type="Proteomes" id="UP000000607"/>
    </source>
</evidence>
<evidence type="ECO:0000256" key="5">
    <source>
        <dbReference type="ARBA" id="ARBA00023049"/>
    </source>
</evidence>
<evidence type="ECO:0000256" key="4">
    <source>
        <dbReference type="ARBA" id="ARBA00022833"/>
    </source>
</evidence>
<keyword evidence="1" id="KW-0645">Protease</keyword>
<keyword evidence="4" id="KW-0862">Zinc</keyword>
<keyword evidence="8" id="KW-1185">Reference proteome</keyword>
<dbReference type="GO" id="GO:0008237">
    <property type="term" value="F:metallopeptidase activity"/>
    <property type="evidence" value="ECO:0007669"/>
    <property type="project" value="UniProtKB-KW"/>
</dbReference>
<evidence type="ECO:0000313" key="7">
    <source>
        <dbReference type="EMBL" id="AAU38548.1"/>
    </source>
</evidence>
<accession>Q65R62</accession>
<name>Q65R62_MANSM</name>
<dbReference type="InterPro" id="IPR025657">
    <property type="entry name" value="RadC_JAB"/>
</dbReference>
<evidence type="ECO:0000256" key="1">
    <source>
        <dbReference type="ARBA" id="ARBA00022670"/>
    </source>
</evidence>
<dbReference type="HOGENOM" id="CLU_2155274_0_0_6"/>
<sequence length="111" mass="13116">MTKRYLLEELQQNQEFNSTDTARIYLQTALEQREREIFLVLFLDNQHRLIKQEEMFLGTINSAVIHPREIIKTALYCNAAAMILAHNHLRESPNRVNRIAILRKGSVRRQI</sequence>
<reference evidence="7 8" key="1">
    <citation type="journal article" date="2004" name="Nat. Biotechnol.">
        <title>The genome sequence of the capnophilic rumen bacterium Mannheimia succiniciproducens.</title>
        <authorList>
            <person name="Hong S.H."/>
            <person name="Kim J.S."/>
            <person name="Lee S.Y."/>
            <person name="In Y.H."/>
            <person name="Choi S.S."/>
            <person name="Rih J.-K."/>
            <person name="Kim C.H."/>
            <person name="Jeong H."/>
            <person name="Hur C.G."/>
            <person name="Kim J.J."/>
        </authorList>
    </citation>
    <scope>NUCLEOTIDE SEQUENCE [LARGE SCALE GENOMIC DNA]</scope>
    <source>
        <strain evidence="8">KCTC 0769BP / MBEL55E</strain>
    </source>
</reference>
<evidence type="ECO:0000256" key="2">
    <source>
        <dbReference type="ARBA" id="ARBA00022723"/>
    </source>
</evidence>
<dbReference type="STRING" id="221988.MS1941"/>
<gene>
    <name evidence="7" type="primary">radC</name>
    <name evidence="7" type="ordered locus">MS1941</name>
</gene>
<dbReference type="InterPro" id="IPR001405">
    <property type="entry name" value="UPF0758"/>
</dbReference>
<proteinExistence type="predicted"/>
<keyword evidence="3" id="KW-0378">Hydrolase</keyword>
<dbReference type="AlphaFoldDB" id="Q65R62"/>
<dbReference type="EMBL" id="AE016827">
    <property type="protein sequence ID" value="AAU38548.1"/>
    <property type="molecule type" value="Genomic_DNA"/>
</dbReference>
<evidence type="ECO:0000259" key="6">
    <source>
        <dbReference type="PROSITE" id="PS50249"/>
    </source>
</evidence>
<dbReference type="KEGG" id="msu:MS1941"/>
<organism evidence="7 8">
    <name type="scientific">Mannheimia succiniciproducens (strain KCTC 0769BP / MBEL55E)</name>
    <dbReference type="NCBI Taxonomy" id="221988"/>
    <lineage>
        <taxon>Bacteria</taxon>
        <taxon>Pseudomonadati</taxon>
        <taxon>Pseudomonadota</taxon>
        <taxon>Gammaproteobacteria</taxon>
        <taxon>Pasteurellales</taxon>
        <taxon>Pasteurellaceae</taxon>
        <taxon>Basfia</taxon>
    </lineage>
</organism>